<keyword evidence="3" id="KW-1185">Reference proteome</keyword>
<proteinExistence type="predicted"/>
<protein>
    <submittedName>
        <fullName evidence="2">Uncharacterized protein</fullName>
    </submittedName>
</protein>
<organism evidence="2 3">
    <name type="scientific">Rubroshorea leprosula</name>
    <dbReference type="NCBI Taxonomy" id="152421"/>
    <lineage>
        <taxon>Eukaryota</taxon>
        <taxon>Viridiplantae</taxon>
        <taxon>Streptophyta</taxon>
        <taxon>Embryophyta</taxon>
        <taxon>Tracheophyta</taxon>
        <taxon>Spermatophyta</taxon>
        <taxon>Magnoliopsida</taxon>
        <taxon>eudicotyledons</taxon>
        <taxon>Gunneridae</taxon>
        <taxon>Pentapetalae</taxon>
        <taxon>rosids</taxon>
        <taxon>malvids</taxon>
        <taxon>Malvales</taxon>
        <taxon>Dipterocarpaceae</taxon>
        <taxon>Rubroshorea</taxon>
    </lineage>
</organism>
<evidence type="ECO:0000256" key="1">
    <source>
        <dbReference type="SAM" id="MobiDB-lite"/>
    </source>
</evidence>
<dbReference type="AlphaFoldDB" id="A0AAV5IDF0"/>
<dbReference type="PANTHER" id="PTHR34067:SF20">
    <property type="entry name" value="OS08G0206700 PROTEIN"/>
    <property type="match status" value="1"/>
</dbReference>
<dbReference type="EMBL" id="BPVZ01000009">
    <property type="protein sequence ID" value="GKU95305.1"/>
    <property type="molecule type" value="Genomic_DNA"/>
</dbReference>
<feature type="compositionally biased region" description="Basic and acidic residues" evidence="1">
    <location>
        <begin position="7"/>
        <end position="20"/>
    </location>
</feature>
<reference evidence="2 3" key="1">
    <citation type="journal article" date="2021" name="Commun. Biol.">
        <title>The genome of Shorea leprosula (Dipterocarpaceae) highlights the ecological relevance of drought in aseasonal tropical rainforests.</title>
        <authorList>
            <person name="Ng K.K.S."/>
            <person name="Kobayashi M.J."/>
            <person name="Fawcett J.A."/>
            <person name="Hatakeyama M."/>
            <person name="Paape T."/>
            <person name="Ng C.H."/>
            <person name="Ang C.C."/>
            <person name="Tnah L.H."/>
            <person name="Lee C.T."/>
            <person name="Nishiyama T."/>
            <person name="Sese J."/>
            <person name="O'Brien M.J."/>
            <person name="Copetti D."/>
            <person name="Mohd Noor M.I."/>
            <person name="Ong R.C."/>
            <person name="Putra M."/>
            <person name="Sireger I.Z."/>
            <person name="Indrioko S."/>
            <person name="Kosugi Y."/>
            <person name="Izuno A."/>
            <person name="Isagi Y."/>
            <person name="Lee S.L."/>
            <person name="Shimizu K.K."/>
        </authorList>
    </citation>
    <scope>NUCLEOTIDE SEQUENCE [LARGE SCALE GENOMIC DNA]</scope>
    <source>
        <strain evidence="2">214</strain>
    </source>
</reference>
<gene>
    <name evidence="2" type="ORF">SLEP1_g8680</name>
</gene>
<feature type="region of interest" description="Disordered" evidence="1">
    <location>
        <begin position="1"/>
        <end position="22"/>
    </location>
</feature>
<dbReference type="Proteomes" id="UP001054252">
    <property type="component" value="Unassembled WGS sequence"/>
</dbReference>
<dbReference type="InterPro" id="IPR038945">
    <property type="entry name" value="MBD13-like"/>
</dbReference>
<evidence type="ECO:0000313" key="2">
    <source>
        <dbReference type="EMBL" id="GKU95305.1"/>
    </source>
</evidence>
<comment type="caution">
    <text evidence="2">The sequence shown here is derived from an EMBL/GenBank/DDBJ whole genome shotgun (WGS) entry which is preliminary data.</text>
</comment>
<dbReference type="PANTHER" id="PTHR34067">
    <property type="entry name" value="OS04G0193200 PROTEIN"/>
    <property type="match status" value="1"/>
</dbReference>
<evidence type="ECO:0000313" key="3">
    <source>
        <dbReference type="Proteomes" id="UP001054252"/>
    </source>
</evidence>
<sequence>MHTATALHEDLSTKSREPHQHQTVYADQCHKLDNEKMSSEKSEPEIGFPFVNSWSDTCLEFAIKTLTASIPLEDAAIDGLVSPPATNILQEKNLGEAINGSSRLVKTSLD</sequence>
<name>A0AAV5IDF0_9ROSI</name>
<accession>A0AAV5IDF0</accession>